<keyword evidence="3" id="KW-0413">Isomerase</keyword>
<gene>
    <name evidence="3" type="ORF">FB458_1221</name>
</gene>
<dbReference type="SUPFAM" id="SSF101898">
    <property type="entry name" value="NHL repeat"/>
    <property type="match status" value="1"/>
</dbReference>
<dbReference type="PANTHER" id="PTHR46388:SF2">
    <property type="entry name" value="NHL REPEAT-CONTAINING PROTEIN 2"/>
    <property type="match status" value="1"/>
</dbReference>
<dbReference type="CDD" id="cd14951">
    <property type="entry name" value="NHL-2_like"/>
    <property type="match status" value="1"/>
</dbReference>
<reference evidence="3 4" key="1">
    <citation type="submission" date="2019-06" db="EMBL/GenBank/DDBJ databases">
        <title>Sequencing the genomes of 1000 actinobacteria strains.</title>
        <authorList>
            <person name="Klenk H.-P."/>
        </authorList>
    </citation>
    <scope>NUCLEOTIDE SEQUENCE [LARGE SCALE GENOMIC DNA]</scope>
    <source>
        <strain evidence="3 4">DSM 18607</strain>
    </source>
</reference>
<keyword evidence="4" id="KW-1185">Reference proteome</keyword>
<dbReference type="InterPro" id="IPR011042">
    <property type="entry name" value="6-blade_b-propeller_TolB-like"/>
</dbReference>
<name>A0A542DYH3_9MICO</name>
<dbReference type="SUPFAM" id="SSF52833">
    <property type="entry name" value="Thioredoxin-like"/>
    <property type="match status" value="1"/>
</dbReference>
<dbReference type="InterPro" id="IPR001258">
    <property type="entry name" value="NHL_repeat"/>
</dbReference>
<dbReference type="Gene3D" id="2.120.10.30">
    <property type="entry name" value="TolB, C-terminal domain"/>
    <property type="match status" value="1"/>
</dbReference>
<feature type="domain" description="Thioredoxin" evidence="2">
    <location>
        <begin position="9"/>
        <end position="154"/>
    </location>
</feature>
<sequence length="621" mass="66127">MTTTPSLRSRARVRAPELVGRRWLNTGGRDLSLADLRGRVVVLDFWTFCCVNCLHVFDELRPVEARFPEELVVVGVHSPKFEHEGEPAAVEAAVERYAVHHPVLDDPQLVTWGAYAARAWPTLVVVDPEGYVVASLSGEGHGPGLVSLVEELLEEHRAKGTLRSGDSPYVAPEPHPGALSFPGKVVALDDGSFLVTDTAHHEVVWLEADIETERRRWGGEGVLAEPQGLLLLPEAERERLGYDVLVADSVHHRVVALSLTDDEVRVVAGTGEQLRERSGGGPALDQALSTPWDLAWWEGRVVVAMAGVHQLWELRLDPDPSASTVAVLAGTTQEGIRDGAAATAWFAQPSGLAVGTDGRLWLADSESSALRSLTRGDDGDVTVVTHVGTGLFDFGHRDGSGHGPLGSEEVGDALLQHPLGVTVLPDGSVAVSDTYNGAVRRFDPVTNQVTTLATGLLEPSDAAVETDAETGEARLVVVESASHRLVRVAVPAQAQRVDGGAHRVQRPPTDLAPGEVELTVAFTPPAGQELDDRYGDPTRLVVSSTPPSLLLEGEGSATGLTRRLRLAEGIATGTLHVSVQAAACDADAEHAACHLFQQDWGIPLRLTADGPSTLALDLRGV</sequence>
<dbReference type="Proteomes" id="UP000317893">
    <property type="component" value="Unassembled WGS sequence"/>
</dbReference>
<dbReference type="GO" id="GO:0016853">
    <property type="term" value="F:isomerase activity"/>
    <property type="evidence" value="ECO:0007669"/>
    <property type="project" value="UniProtKB-KW"/>
</dbReference>
<dbReference type="InterPro" id="IPR000866">
    <property type="entry name" value="AhpC/TSA"/>
</dbReference>
<dbReference type="Gene3D" id="3.40.30.10">
    <property type="entry name" value="Glutaredoxin"/>
    <property type="match status" value="1"/>
</dbReference>
<dbReference type="GO" id="GO:0016209">
    <property type="term" value="F:antioxidant activity"/>
    <property type="evidence" value="ECO:0007669"/>
    <property type="project" value="InterPro"/>
</dbReference>
<dbReference type="EMBL" id="VFMN01000001">
    <property type="protein sequence ID" value="TQJ08137.1"/>
    <property type="molecule type" value="Genomic_DNA"/>
</dbReference>
<proteinExistence type="predicted"/>
<dbReference type="Gene3D" id="2.40.10.500">
    <property type="match status" value="1"/>
</dbReference>
<dbReference type="OrthoDB" id="9811352at2"/>
<dbReference type="RefSeq" id="WP_141847637.1">
    <property type="nucleotide sequence ID" value="NZ_BAAAPR010000002.1"/>
</dbReference>
<dbReference type="InterPro" id="IPR036249">
    <property type="entry name" value="Thioredoxin-like_sf"/>
</dbReference>
<organism evidence="3 4">
    <name type="scientific">Lapillicoccus jejuensis</name>
    <dbReference type="NCBI Taxonomy" id="402171"/>
    <lineage>
        <taxon>Bacteria</taxon>
        <taxon>Bacillati</taxon>
        <taxon>Actinomycetota</taxon>
        <taxon>Actinomycetes</taxon>
        <taxon>Micrococcales</taxon>
        <taxon>Intrasporangiaceae</taxon>
        <taxon>Lapillicoccus</taxon>
    </lineage>
</organism>
<dbReference type="InterPro" id="IPR045302">
    <property type="entry name" value="NHL2_NHL_rpt_dom"/>
</dbReference>
<evidence type="ECO:0000313" key="4">
    <source>
        <dbReference type="Proteomes" id="UP000317893"/>
    </source>
</evidence>
<evidence type="ECO:0000313" key="3">
    <source>
        <dbReference type="EMBL" id="TQJ08137.1"/>
    </source>
</evidence>
<accession>A0A542DYH3</accession>
<dbReference type="AlphaFoldDB" id="A0A542DYH3"/>
<dbReference type="GO" id="GO:0016491">
    <property type="term" value="F:oxidoreductase activity"/>
    <property type="evidence" value="ECO:0007669"/>
    <property type="project" value="InterPro"/>
</dbReference>
<keyword evidence="1" id="KW-0677">Repeat</keyword>
<dbReference type="Pfam" id="PF01436">
    <property type="entry name" value="NHL"/>
    <property type="match status" value="2"/>
</dbReference>
<evidence type="ECO:0000259" key="2">
    <source>
        <dbReference type="PROSITE" id="PS51352"/>
    </source>
</evidence>
<dbReference type="PANTHER" id="PTHR46388">
    <property type="entry name" value="NHL REPEAT-CONTAINING PROTEIN 2"/>
    <property type="match status" value="1"/>
</dbReference>
<dbReference type="PROSITE" id="PS51352">
    <property type="entry name" value="THIOREDOXIN_2"/>
    <property type="match status" value="1"/>
</dbReference>
<dbReference type="Pfam" id="PF00578">
    <property type="entry name" value="AhpC-TSA"/>
    <property type="match status" value="1"/>
</dbReference>
<dbReference type="InterPro" id="IPR013766">
    <property type="entry name" value="Thioredoxin_domain"/>
</dbReference>
<evidence type="ECO:0000256" key="1">
    <source>
        <dbReference type="ARBA" id="ARBA00022737"/>
    </source>
</evidence>
<comment type="caution">
    <text evidence="3">The sequence shown here is derived from an EMBL/GenBank/DDBJ whole genome shotgun (WGS) entry which is preliminary data.</text>
</comment>
<protein>
    <submittedName>
        <fullName evidence="3">Thiol-disulfide isomerase/thioredoxin</fullName>
    </submittedName>
</protein>